<evidence type="ECO:0000256" key="13">
    <source>
        <dbReference type="RuleBase" id="RU003843"/>
    </source>
</evidence>
<dbReference type="InterPro" id="IPR000422">
    <property type="entry name" value="DHBP_synthase_RibB"/>
</dbReference>
<comment type="pathway">
    <text evidence="2 12 13">Cofactor biosynthesis; riboflavin biosynthesis; 2-hydroxy-3-oxobutyl phosphate from D-ribulose 5-phosphate: step 1/1.</text>
</comment>
<reference evidence="14 15" key="1">
    <citation type="submission" date="2013-06" db="EMBL/GenBank/DDBJ databases">
        <title>The Genome Sequence of Acinetobacter gyllenbergii CIP 110306.</title>
        <authorList>
            <consortium name="The Broad Institute Genome Sequencing Platform"/>
            <consortium name="The Broad Institute Genome Sequencing Center for Infectious Disease"/>
            <person name="Cerqueira G."/>
            <person name="Feldgarden M."/>
            <person name="Courvalin P."/>
            <person name="Perichon B."/>
            <person name="Grillot-Courvalin C."/>
            <person name="Clermont D."/>
            <person name="Rocha E."/>
            <person name="Yoon E.-J."/>
            <person name="Nemec A."/>
            <person name="Young S.K."/>
            <person name="Zeng Q."/>
            <person name="Gargeya S."/>
            <person name="Fitzgerald M."/>
            <person name="Abouelleil A."/>
            <person name="Alvarado L."/>
            <person name="Berlin A.M."/>
            <person name="Chapman S.B."/>
            <person name="Dewar J."/>
            <person name="Goldberg J."/>
            <person name="Griggs A."/>
            <person name="Gujja S."/>
            <person name="Hansen M."/>
            <person name="Howarth C."/>
            <person name="Imamovic A."/>
            <person name="Larimer J."/>
            <person name="McCowan C."/>
            <person name="Murphy C."/>
            <person name="Pearson M."/>
            <person name="Priest M."/>
            <person name="Roberts A."/>
            <person name="Saif S."/>
            <person name="Shea T."/>
            <person name="Sykes S."/>
            <person name="Wortman J."/>
            <person name="Nusbaum C."/>
            <person name="Birren B."/>
        </authorList>
    </citation>
    <scope>NUCLEOTIDE SEQUENCE [LARGE SCALE GENOMIC DNA]</scope>
    <source>
        <strain evidence="14 15">CIP 110306</strain>
    </source>
</reference>
<sequence>MKEDETTETRFLRCFGVRLFFTSVLKCSTVSYLRERFIMSSLIQPELFFSALSPAEQRIQQALEDIRQGKPVLVMDDFDRENEADLIIAAETLTVETMAQMIRDGSGIVCLCLTEALADHLELPPMVIDNSSQFKTAFTVTIEAARGVTTGVSAKDRVTTVLAATKEGAVASDLSRPGHVFPLRAREGGVLSRRGHTEGTVDLARLAGLKPSGVLCELTNPDGSMASGIQVLAYAQTHNLTVISIEELVQYRLKHNV</sequence>
<protein>
    <recommendedName>
        <fullName evidence="5 12">3,4-dihydroxy-2-butanone 4-phosphate synthase</fullName>
        <shortName evidence="12 13">DHBP synthase</shortName>
        <ecNumber evidence="4 12">4.1.99.12</ecNumber>
    </recommendedName>
</protein>
<feature type="site" description="Essential for catalytic activity" evidence="12">
    <location>
        <position position="217"/>
    </location>
</feature>
<evidence type="ECO:0000256" key="10">
    <source>
        <dbReference type="ARBA" id="ARBA00023239"/>
    </source>
</evidence>
<organism evidence="14 15">
    <name type="scientific">Acinetobacter gyllenbergii CIP 110306 = MTCC 11365</name>
    <dbReference type="NCBI Taxonomy" id="1217657"/>
    <lineage>
        <taxon>Bacteria</taxon>
        <taxon>Pseudomonadati</taxon>
        <taxon>Pseudomonadota</taxon>
        <taxon>Gammaproteobacteria</taxon>
        <taxon>Moraxellales</taxon>
        <taxon>Moraxellaceae</taxon>
        <taxon>Acinetobacter</taxon>
    </lineage>
</organism>
<evidence type="ECO:0000256" key="8">
    <source>
        <dbReference type="ARBA" id="ARBA00022842"/>
    </source>
</evidence>
<dbReference type="SUPFAM" id="SSF55821">
    <property type="entry name" value="YrdC/RibB"/>
    <property type="match status" value="1"/>
</dbReference>
<feature type="binding site" evidence="12">
    <location>
        <begin position="80"/>
        <end position="81"/>
    </location>
    <ligand>
        <name>D-ribulose 5-phosphate</name>
        <dbReference type="ChEBI" id="CHEBI:58121"/>
    </ligand>
</feature>
<dbReference type="GO" id="GO:0009231">
    <property type="term" value="P:riboflavin biosynthetic process"/>
    <property type="evidence" value="ECO:0007669"/>
    <property type="project" value="UniProtKB-UniRule"/>
</dbReference>
<feature type="binding site" evidence="12">
    <location>
        <position position="85"/>
    </location>
    <ligand>
        <name>D-ribulose 5-phosphate</name>
        <dbReference type="ChEBI" id="CHEBI:58121"/>
    </ligand>
</feature>
<dbReference type="NCBIfam" id="TIGR00506">
    <property type="entry name" value="ribB"/>
    <property type="match status" value="1"/>
</dbReference>
<name>A0A829HEQ6_9GAMM</name>
<proteinExistence type="inferred from homology"/>
<dbReference type="PANTHER" id="PTHR21327">
    <property type="entry name" value="GTP CYCLOHYDROLASE II-RELATED"/>
    <property type="match status" value="1"/>
</dbReference>
<dbReference type="GO" id="GO:0000287">
    <property type="term" value="F:magnesium ion binding"/>
    <property type="evidence" value="ECO:0007669"/>
    <property type="project" value="UniProtKB-UniRule"/>
</dbReference>
<keyword evidence="15" id="KW-1185">Reference proteome</keyword>
<keyword evidence="8 12" id="KW-0460">Magnesium</keyword>
<feature type="binding site" evidence="12">
    <location>
        <position position="81"/>
    </location>
    <ligand>
        <name>Mg(2+)</name>
        <dbReference type="ChEBI" id="CHEBI:18420"/>
        <label>1</label>
    </ligand>
</feature>
<dbReference type="FunFam" id="3.90.870.10:FF:000002">
    <property type="entry name" value="3,4-dihydroxy-2-butanone 4-phosphate synthase"/>
    <property type="match status" value="1"/>
</dbReference>
<comment type="function">
    <text evidence="1 12 13">Catalyzes the conversion of D-ribulose 5-phosphate to formate and 3,4-dihydroxy-2-butanone 4-phosphate.</text>
</comment>
<keyword evidence="10 12" id="KW-0456">Lyase</keyword>
<evidence type="ECO:0000256" key="2">
    <source>
        <dbReference type="ARBA" id="ARBA00004904"/>
    </source>
</evidence>
<evidence type="ECO:0000256" key="5">
    <source>
        <dbReference type="ARBA" id="ARBA00018836"/>
    </source>
</evidence>
<dbReference type="GO" id="GO:0008686">
    <property type="term" value="F:3,4-dihydroxy-2-butanone-4-phosphate synthase activity"/>
    <property type="evidence" value="ECO:0007669"/>
    <property type="project" value="UniProtKB-UniRule"/>
</dbReference>
<evidence type="ECO:0000256" key="3">
    <source>
        <dbReference type="ARBA" id="ARBA00011738"/>
    </source>
</evidence>
<comment type="subunit">
    <text evidence="3 12 13">Homodimer.</text>
</comment>
<feature type="binding site" evidence="12">
    <location>
        <begin position="193"/>
        <end position="197"/>
    </location>
    <ligand>
        <name>D-ribulose 5-phosphate</name>
        <dbReference type="ChEBI" id="CHEBI:58121"/>
    </ligand>
</feature>
<dbReference type="InterPro" id="IPR017945">
    <property type="entry name" value="DHBP_synth_RibB-like_a/b_dom"/>
</dbReference>
<evidence type="ECO:0000256" key="6">
    <source>
        <dbReference type="ARBA" id="ARBA00022619"/>
    </source>
</evidence>
<evidence type="ECO:0000256" key="12">
    <source>
        <dbReference type="HAMAP-Rule" id="MF_00180"/>
    </source>
</evidence>
<dbReference type="GO" id="GO:0030145">
    <property type="term" value="F:manganese ion binding"/>
    <property type="evidence" value="ECO:0007669"/>
    <property type="project" value="UniProtKB-UniRule"/>
</dbReference>
<evidence type="ECO:0000313" key="15">
    <source>
        <dbReference type="Proteomes" id="UP000014523"/>
    </source>
</evidence>
<evidence type="ECO:0000256" key="4">
    <source>
        <dbReference type="ARBA" id="ARBA00012153"/>
    </source>
</evidence>
<evidence type="ECO:0000256" key="9">
    <source>
        <dbReference type="ARBA" id="ARBA00023211"/>
    </source>
</evidence>
<dbReference type="Pfam" id="PF00926">
    <property type="entry name" value="DHBP_synthase"/>
    <property type="match status" value="1"/>
</dbReference>
<evidence type="ECO:0000313" key="14">
    <source>
        <dbReference type="EMBL" id="EPF77405.1"/>
    </source>
</evidence>
<comment type="caution">
    <text evidence="14">The sequence shown here is derived from an EMBL/GenBank/DDBJ whole genome shotgun (WGS) entry which is preliminary data.</text>
</comment>
<feature type="site" description="Essential for catalytic activity" evidence="12">
    <location>
        <position position="179"/>
    </location>
</feature>
<dbReference type="Proteomes" id="UP000014523">
    <property type="component" value="Unassembled WGS sequence"/>
</dbReference>
<dbReference type="AlphaFoldDB" id="A0A829HEQ6"/>
<keyword evidence="7 12" id="KW-0479">Metal-binding</keyword>
<comment type="similarity">
    <text evidence="11 12 13">Belongs to the DHBP synthase family.</text>
</comment>
<gene>
    <name evidence="12" type="primary">ribB</name>
    <name evidence="14" type="ORF">F957_02577</name>
</gene>
<keyword evidence="9 12" id="KW-0464">Manganese</keyword>
<dbReference type="HAMAP" id="MF_00180">
    <property type="entry name" value="RibB"/>
    <property type="match status" value="1"/>
</dbReference>
<comment type="catalytic activity">
    <reaction evidence="12 13">
        <text>D-ribulose 5-phosphate = (2S)-2-hydroxy-3-oxobutyl phosphate + formate + H(+)</text>
        <dbReference type="Rhea" id="RHEA:18457"/>
        <dbReference type="ChEBI" id="CHEBI:15378"/>
        <dbReference type="ChEBI" id="CHEBI:15740"/>
        <dbReference type="ChEBI" id="CHEBI:58121"/>
        <dbReference type="ChEBI" id="CHEBI:58830"/>
        <dbReference type="EC" id="4.1.99.12"/>
    </reaction>
</comment>
<accession>A0A829HEQ6</accession>
<evidence type="ECO:0000256" key="1">
    <source>
        <dbReference type="ARBA" id="ARBA00002284"/>
    </source>
</evidence>
<dbReference type="EMBL" id="ATGG01000020">
    <property type="protein sequence ID" value="EPF77405.1"/>
    <property type="molecule type" value="Genomic_DNA"/>
</dbReference>
<dbReference type="GO" id="GO:0005829">
    <property type="term" value="C:cytosol"/>
    <property type="evidence" value="ECO:0007669"/>
    <property type="project" value="TreeGrafter"/>
</dbReference>
<keyword evidence="6 12" id="KW-0686">Riboflavin biosynthesis</keyword>
<dbReference type="Gene3D" id="3.90.870.10">
    <property type="entry name" value="DHBP synthase"/>
    <property type="match status" value="1"/>
</dbReference>
<dbReference type="UniPathway" id="UPA00275">
    <property type="reaction ID" value="UER00399"/>
</dbReference>
<comment type="cofactor">
    <cofactor evidence="12 13">
        <name>Mg(2+)</name>
        <dbReference type="ChEBI" id="CHEBI:18420"/>
    </cofactor>
    <cofactor evidence="12 13">
        <name>Mn(2+)</name>
        <dbReference type="ChEBI" id="CHEBI:29035"/>
    </cofactor>
    <text evidence="12 13">Binds 2 divalent metal cations per subunit. Magnesium or manganese.</text>
</comment>
<evidence type="ECO:0000256" key="7">
    <source>
        <dbReference type="ARBA" id="ARBA00022723"/>
    </source>
</evidence>
<dbReference type="PANTHER" id="PTHR21327:SF38">
    <property type="entry name" value="3,4-DIHYDROXY-2-BUTANONE 4-PHOSPHATE SYNTHASE"/>
    <property type="match status" value="1"/>
</dbReference>
<evidence type="ECO:0000256" key="11">
    <source>
        <dbReference type="ARBA" id="ARBA00060730"/>
    </source>
</evidence>
<feature type="binding site" evidence="12">
    <location>
        <position position="81"/>
    </location>
    <ligand>
        <name>Mg(2+)</name>
        <dbReference type="ChEBI" id="CHEBI:18420"/>
        <label>2</label>
    </ligand>
</feature>
<dbReference type="EC" id="4.1.99.12" evidence="4 12"/>
<feature type="binding site" evidence="12">
    <location>
        <position position="196"/>
    </location>
    <ligand>
        <name>Mg(2+)</name>
        <dbReference type="ChEBI" id="CHEBI:18420"/>
        <label>2</label>
    </ligand>
</feature>